<dbReference type="Proteomes" id="UP001165063">
    <property type="component" value="Unassembled WGS sequence"/>
</dbReference>
<dbReference type="GO" id="GO:0005324">
    <property type="term" value="F:long-chain fatty acid transmembrane transporter activity"/>
    <property type="evidence" value="ECO:0007669"/>
    <property type="project" value="TreeGrafter"/>
</dbReference>
<evidence type="ECO:0000313" key="7">
    <source>
        <dbReference type="Proteomes" id="UP001165063"/>
    </source>
</evidence>
<evidence type="ECO:0000313" key="6">
    <source>
        <dbReference type="EMBL" id="GME68409.1"/>
    </source>
</evidence>
<keyword evidence="7" id="KW-1185">Reference proteome</keyword>
<dbReference type="GO" id="GO:0009898">
    <property type="term" value="C:cytoplasmic side of plasma membrane"/>
    <property type="evidence" value="ECO:0007669"/>
    <property type="project" value="TreeGrafter"/>
</dbReference>
<proteinExistence type="inferred from homology"/>
<evidence type="ECO:0000256" key="1">
    <source>
        <dbReference type="ARBA" id="ARBA00006432"/>
    </source>
</evidence>
<dbReference type="GO" id="GO:0005811">
    <property type="term" value="C:lipid droplet"/>
    <property type="evidence" value="ECO:0007669"/>
    <property type="project" value="TreeGrafter"/>
</dbReference>
<keyword evidence="3" id="KW-0547">Nucleotide-binding</keyword>
<gene>
    <name evidence="6" type="ORF">Amon01_000902700</name>
</gene>
<organism evidence="6 7">
    <name type="scientific">Ambrosiozyma monospora</name>
    <name type="common">Yeast</name>
    <name type="synonym">Endomycopsis monosporus</name>
    <dbReference type="NCBI Taxonomy" id="43982"/>
    <lineage>
        <taxon>Eukaryota</taxon>
        <taxon>Fungi</taxon>
        <taxon>Dikarya</taxon>
        <taxon>Ascomycota</taxon>
        <taxon>Saccharomycotina</taxon>
        <taxon>Pichiomycetes</taxon>
        <taxon>Pichiales</taxon>
        <taxon>Pichiaceae</taxon>
        <taxon>Ambrosiozyma</taxon>
    </lineage>
</organism>
<dbReference type="PANTHER" id="PTHR43107:SF15">
    <property type="entry name" value="FATTY ACID TRANSPORT PROTEIN 3, ISOFORM A"/>
    <property type="match status" value="1"/>
</dbReference>
<dbReference type="EMBL" id="BSXU01009219">
    <property type="protein sequence ID" value="GME68409.1"/>
    <property type="molecule type" value="Genomic_DNA"/>
</dbReference>
<dbReference type="PANTHER" id="PTHR43107">
    <property type="entry name" value="LONG-CHAIN FATTY ACID TRANSPORT PROTEIN"/>
    <property type="match status" value="1"/>
</dbReference>
<dbReference type="GO" id="GO:0005777">
    <property type="term" value="C:peroxisome"/>
    <property type="evidence" value="ECO:0007669"/>
    <property type="project" value="TreeGrafter"/>
</dbReference>
<evidence type="ECO:0000256" key="4">
    <source>
        <dbReference type="ARBA" id="ARBA00022840"/>
    </source>
</evidence>
<dbReference type="GO" id="GO:0005524">
    <property type="term" value="F:ATP binding"/>
    <property type="evidence" value="ECO:0007669"/>
    <property type="project" value="UniProtKB-KW"/>
</dbReference>
<dbReference type="SUPFAM" id="SSF56801">
    <property type="entry name" value="Acetyl-CoA synthetase-like"/>
    <property type="match status" value="1"/>
</dbReference>
<dbReference type="GO" id="GO:0004467">
    <property type="term" value="F:long-chain fatty acid-CoA ligase activity"/>
    <property type="evidence" value="ECO:0007669"/>
    <property type="project" value="TreeGrafter"/>
</dbReference>
<comment type="caution">
    <text evidence="6">The sequence shown here is derived from an EMBL/GenBank/DDBJ whole genome shotgun (WGS) entry which is preliminary data.</text>
</comment>
<dbReference type="GO" id="GO:0044539">
    <property type="term" value="P:long-chain fatty acid import into cell"/>
    <property type="evidence" value="ECO:0007669"/>
    <property type="project" value="TreeGrafter"/>
</dbReference>
<evidence type="ECO:0000259" key="5">
    <source>
        <dbReference type="Pfam" id="PF00501"/>
    </source>
</evidence>
<keyword evidence="4" id="KW-0067">ATP-binding</keyword>
<name>A0A9W6SWQ9_AMBMO</name>
<comment type="similarity">
    <text evidence="1">Belongs to the ATP-dependent AMP-binding enzyme family.</text>
</comment>
<keyword evidence="2" id="KW-0436">Ligase</keyword>
<dbReference type="InterPro" id="IPR000873">
    <property type="entry name" value="AMP-dep_synth/lig_dom"/>
</dbReference>
<feature type="domain" description="AMP-dependent synthetase/ligase" evidence="5">
    <location>
        <begin position="6"/>
        <end position="126"/>
    </location>
</feature>
<dbReference type="AlphaFoldDB" id="A0A9W6SWQ9"/>
<sequence>MRWNQSTKMYTAMPLYHGTASILGVLPSVYQGGTLCLGYKFSLSSYWTQVKLTGANSIQYVGEVCRYLVDGPTTKDELFMRGKIRSAIGNGLRPDIWTKFKDRFGIFAIGEFYAASESPFATTCYETNGVGIGCIRNYGWLASKAVKFEYNLVRMRDDDDNAIYRNADGFCEEPLPNVKGEMVTRVLNPKKIRNTFPGYVNNDEATYSKVIRDVFKKGDCYVRSDDLMKWDEMGCLHFVDQLMKLNNV</sequence>
<dbReference type="Pfam" id="PF00501">
    <property type="entry name" value="AMP-binding"/>
    <property type="match status" value="1"/>
</dbReference>
<accession>A0A9W6SWQ9</accession>
<evidence type="ECO:0000256" key="2">
    <source>
        <dbReference type="ARBA" id="ARBA00022598"/>
    </source>
</evidence>
<dbReference type="Gene3D" id="3.40.50.12780">
    <property type="entry name" value="N-terminal domain of ligase-like"/>
    <property type="match status" value="1"/>
</dbReference>
<evidence type="ECO:0000256" key="3">
    <source>
        <dbReference type="ARBA" id="ARBA00022741"/>
    </source>
</evidence>
<dbReference type="OrthoDB" id="10253869at2759"/>
<protein>
    <submittedName>
        <fullName evidence="6">Unnamed protein product</fullName>
    </submittedName>
</protein>
<reference evidence="6" key="1">
    <citation type="submission" date="2023-04" db="EMBL/GenBank/DDBJ databases">
        <title>Ambrosiozyma monospora NBRC 1965.</title>
        <authorList>
            <person name="Ichikawa N."/>
            <person name="Sato H."/>
            <person name="Tonouchi N."/>
        </authorList>
    </citation>
    <scope>NUCLEOTIDE SEQUENCE</scope>
    <source>
        <strain evidence="6">NBRC 1965</strain>
    </source>
</reference>
<dbReference type="InterPro" id="IPR042099">
    <property type="entry name" value="ANL_N_sf"/>
</dbReference>